<sequence length="110" mass="11683">MSSFAKIAVGLAFALPLTAYVVATLAGADPAPAEHAPIILEKSPGPAGQTPSPRPSSSSGPRDDDPEVVAPRPVESDDDDWDDDPDDQDDRDDRDERGRGGERDDDQNDD</sequence>
<evidence type="ECO:0000256" key="1">
    <source>
        <dbReference type="SAM" id="MobiDB-lite"/>
    </source>
</evidence>
<evidence type="ECO:0008006" key="5">
    <source>
        <dbReference type="Google" id="ProtNLM"/>
    </source>
</evidence>
<proteinExistence type="predicted"/>
<protein>
    <recommendedName>
        <fullName evidence="5">Small secreted hydrophilic protein</fullName>
    </recommendedName>
</protein>
<dbReference type="EMBL" id="SZPY01000002">
    <property type="protein sequence ID" value="TKI62741.1"/>
    <property type="molecule type" value="Genomic_DNA"/>
</dbReference>
<feature type="compositionally biased region" description="Acidic residues" evidence="1">
    <location>
        <begin position="76"/>
        <end position="93"/>
    </location>
</feature>
<keyword evidence="2" id="KW-0732">Signal</keyword>
<evidence type="ECO:0000256" key="2">
    <source>
        <dbReference type="SAM" id="SignalP"/>
    </source>
</evidence>
<feature type="signal peptide" evidence="2">
    <location>
        <begin position="1"/>
        <end position="28"/>
    </location>
</feature>
<reference evidence="3 4" key="1">
    <citation type="submission" date="2019-04" db="EMBL/GenBank/DDBJ databases">
        <authorList>
            <person name="Dong K."/>
        </authorList>
    </citation>
    <scope>NUCLEOTIDE SEQUENCE [LARGE SCALE GENOMIC DNA]</scope>
    <source>
        <strain evidence="4">dk3543</strain>
    </source>
</reference>
<accession>A0A4U2YRX8</accession>
<keyword evidence="4" id="KW-1185">Reference proteome</keyword>
<feature type="region of interest" description="Disordered" evidence="1">
    <location>
        <begin position="36"/>
        <end position="110"/>
    </location>
</feature>
<name>A0A4U2YRX8_9ACTN</name>
<dbReference type="AlphaFoldDB" id="A0A4U2YRX8"/>
<feature type="chain" id="PRO_5020951232" description="Small secreted hydrophilic protein" evidence="2">
    <location>
        <begin position="29"/>
        <end position="110"/>
    </location>
</feature>
<comment type="caution">
    <text evidence="3">The sequence shown here is derived from an EMBL/GenBank/DDBJ whole genome shotgun (WGS) entry which is preliminary data.</text>
</comment>
<organism evidence="3 4">
    <name type="scientific">Nocardioides jishulii</name>
    <dbReference type="NCBI Taxonomy" id="2575440"/>
    <lineage>
        <taxon>Bacteria</taxon>
        <taxon>Bacillati</taxon>
        <taxon>Actinomycetota</taxon>
        <taxon>Actinomycetes</taxon>
        <taxon>Propionibacteriales</taxon>
        <taxon>Nocardioidaceae</taxon>
        <taxon>Nocardioides</taxon>
    </lineage>
</organism>
<evidence type="ECO:0000313" key="3">
    <source>
        <dbReference type="EMBL" id="TKI62741.1"/>
    </source>
</evidence>
<dbReference type="RefSeq" id="WP_137066010.1">
    <property type="nucleotide sequence ID" value="NZ_CP040748.1"/>
</dbReference>
<evidence type="ECO:0000313" key="4">
    <source>
        <dbReference type="Proteomes" id="UP000307808"/>
    </source>
</evidence>
<dbReference type="Proteomes" id="UP000307808">
    <property type="component" value="Unassembled WGS sequence"/>
</dbReference>
<gene>
    <name evidence="3" type="ORF">FC770_10345</name>
</gene>